<evidence type="ECO:0000256" key="1">
    <source>
        <dbReference type="SAM" id="MobiDB-lite"/>
    </source>
</evidence>
<evidence type="ECO:0000256" key="2">
    <source>
        <dbReference type="SAM" id="Phobius"/>
    </source>
</evidence>
<organism evidence="3 4">
    <name type="scientific">Linnemannia schmuckeri</name>
    <dbReference type="NCBI Taxonomy" id="64567"/>
    <lineage>
        <taxon>Eukaryota</taxon>
        <taxon>Fungi</taxon>
        <taxon>Fungi incertae sedis</taxon>
        <taxon>Mucoromycota</taxon>
        <taxon>Mortierellomycotina</taxon>
        <taxon>Mortierellomycetes</taxon>
        <taxon>Mortierellales</taxon>
        <taxon>Mortierellaceae</taxon>
        <taxon>Linnemannia</taxon>
    </lineage>
</organism>
<keyword evidence="2" id="KW-1133">Transmembrane helix</keyword>
<evidence type="ECO:0000313" key="3">
    <source>
        <dbReference type="EMBL" id="KAF9138669.1"/>
    </source>
</evidence>
<gene>
    <name evidence="3" type="ORF">BG015_002307</name>
</gene>
<feature type="compositionally biased region" description="Basic and acidic residues" evidence="1">
    <location>
        <begin position="41"/>
        <end position="52"/>
    </location>
</feature>
<feature type="transmembrane region" description="Helical" evidence="2">
    <location>
        <begin position="99"/>
        <end position="123"/>
    </location>
</feature>
<keyword evidence="4" id="KW-1185">Reference proteome</keyword>
<accession>A0A9P5RR76</accession>
<comment type="caution">
    <text evidence="3">The sequence shown here is derived from an EMBL/GenBank/DDBJ whole genome shotgun (WGS) entry which is preliminary data.</text>
</comment>
<dbReference type="AlphaFoldDB" id="A0A9P5RR76"/>
<dbReference type="OrthoDB" id="2321369at2759"/>
<evidence type="ECO:0000313" key="4">
    <source>
        <dbReference type="Proteomes" id="UP000748756"/>
    </source>
</evidence>
<name>A0A9P5RR76_9FUNG</name>
<reference evidence="3" key="1">
    <citation type="journal article" date="2020" name="Fungal Divers.">
        <title>Resolving the Mortierellaceae phylogeny through synthesis of multi-gene phylogenetics and phylogenomics.</title>
        <authorList>
            <person name="Vandepol N."/>
            <person name="Liber J."/>
            <person name="Desiro A."/>
            <person name="Na H."/>
            <person name="Kennedy M."/>
            <person name="Barry K."/>
            <person name="Grigoriev I.V."/>
            <person name="Miller A.N."/>
            <person name="O'Donnell K."/>
            <person name="Stajich J.E."/>
            <person name="Bonito G."/>
        </authorList>
    </citation>
    <scope>NUCLEOTIDE SEQUENCE</scope>
    <source>
        <strain evidence="3">NRRL 6426</strain>
    </source>
</reference>
<keyword evidence="2" id="KW-0812">Transmembrane</keyword>
<feature type="compositionally biased region" description="Gly residues" evidence="1">
    <location>
        <begin position="1"/>
        <end position="10"/>
    </location>
</feature>
<feature type="region of interest" description="Disordered" evidence="1">
    <location>
        <begin position="1"/>
        <end position="52"/>
    </location>
</feature>
<protein>
    <submittedName>
        <fullName evidence="3">Uncharacterized protein</fullName>
    </submittedName>
</protein>
<proteinExistence type="predicted"/>
<dbReference type="EMBL" id="JAAAUQ010001450">
    <property type="protein sequence ID" value="KAF9138669.1"/>
    <property type="molecule type" value="Genomic_DNA"/>
</dbReference>
<dbReference type="Proteomes" id="UP000748756">
    <property type="component" value="Unassembled WGS sequence"/>
</dbReference>
<keyword evidence="2" id="KW-0472">Membrane</keyword>
<sequence>MSGMPSGPGGRSTTMQQGGGGLQSHGTIRRGGTLNRGKTLSRPDRFQTPETMFKKRKEDEPASCWVICSRITTCWALPPLLKMCGMPDKQVQQAWREKVTLCVIILLIGGMVAFLTIGFSFLLCPKDQRQGAQTFVRYGDGLSQDV</sequence>